<evidence type="ECO:0008006" key="4">
    <source>
        <dbReference type="Google" id="ProtNLM"/>
    </source>
</evidence>
<name>A0A6L8LKP6_9RHOB</name>
<evidence type="ECO:0000313" key="3">
    <source>
        <dbReference type="Proteomes" id="UP000479043"/>
    </source>
</evidence>
<comment type="caution">
    <text evidence="2">The sequence shown here is derived from an EMBL/GenBank/DDBJ whole genome shotgun (WGS) entry which is preliminary data.</text>
</comment>
<keyword evidence="1" id="KW-0812">Transmembrane</keyword>
<proteinExistence type="predicted"/>
<organism evidence="2 3">
    <name type="scientific">Thalassovita mangrovi</name>
    <dbReference type="NCBI Taxonomy" id="2692236"/>
    <lineage>
        <taxon>Bacteria</taxon>
        <taxon>Pseudomonadati</taxon>
        <taxon>Pseudomonadota</taxon>
        <taxon>Alphaproteobacteria</taxon>
        <taxon>Rhodobacterales</taxon>
        <taxon>Roseobacteraceae</taxon>
        <taxon>Thalassovita</taxon>
    </lineage>
</organism>
<keyword evidence="3" id="KW-1185">Reference proteome</keyword>
<gene>
    <name evidence="2" type="ORF">GR167_07125</name>
</gene>
<dbReference type="Proteomes" id="UP000479043">
    <property type="component" value="Unassembled WGS sequence"/>
</dbReference>
<keyword evidence="1" id="KW-1133">Transmembrane helix</keyword>
<protein>
    <recommendedName>
        <fullName evidence="4">Cation/multidrug efflux pump</fullName>
    </recommendedName>
</protein>
<sequence length="88" mass="10389">MLALARLFIICFVLMTAVFVAVSLWSRSVRKRKLAREWDEEIREGDREAFIDEGLEDYSHSLRRRLILLVYVVPILLIGVIVYLVNFY</sequence>
<dbReference type="EMBL" id="WWEN01000003">
    <property type="protein sequence ID" value="MYM55070.1"/>
    <property type="molecule type" value="Genomic_DNA"/>
</dbReference>
<feature type="transmembrane region" description="Helical" evidence="1">
    <location>
        <begin position="66"/>
        <end position="85"/>
    </location>
</feature>
<dbReference type="RefSeq" id="WP_160972782.1">
    <property type="nucleotide sequence ID" value="NZ_WWEN01000003.1"/>
</dbReference>
<keyword evidence="1" id="KW-0472">Membrane</keyword>
<evidence type="ECO:0000313" key="2">
    <source>
        <dbReference type="EMBL" id="MYM55070.1"/>
    </source>
</evidence>
<reference evidence="2 3" key="1">
    <citation type="submission" date="2020-01" db="EMBL/GenBank/DDBJ databases">
        <authorList>
            <person name="Chen S."/>
        </authorList>
    </citation>
    <scope>NUCLEOTIDE SEQUENCE [LARGE SCALE GENOMIC DNA]</scope>
    <source>
        <strain evidence="2 3">GS-10</strain>
    </source>
</reference>
<accession>A0A6L8LKP6</accession>
<evidence type="ECO:0000256" key="1">
    <source>
        <dbReference type="SAM" id="Phobius"/>
    </source>
</evidence>
<dbReference type="AlphaFoldDB" id="A0A6L8LKP6"/>
<feature type="transmembrane region" description="Helical" evidence="1">
    <location>
        <begin position="6"/>
        <end position="26"/>
    </location>
</feature>